<keyword evidence="3" id="KW-0378">Hydrolase</keyword>
<dbReference type="HAMAP" id="MF_00378">
    <property type="entry name" value="Exonuc_7_L"/>
    <property type="match status" value="1"/>
</dbReference>
<keyword evidence="1" id="KW-0963">Cytoplasm</keyword>
<gene>
    <name evidence="8" type="ORF">A3D07_00300</name>
</gene>
<feature type="domain" description="Exonuclease VII large subunit C-terminal" evidence="6">
    <location>
        <begin position="124"/>
        <end position="382"/>
    </location>
</feature>
<dbReference type="InterPro" id="IPR020579">
    <property type="entry name" value="Exonuc_VII_lsu_C"/>
</dbReference>
<dbReference type="CDD" id="cd04489">
    <property type="entry name" value="ExoVII_LU_OBF"/>
    <property type="match status" value="1"/>
</dbReference>
<dbReference type="InterPro" id="IPR025824">
    <property type="entry name" value="OB-fold_nuc-bd_dom"/>
</dbReference>
<dbReference type="STRING" id="1797716.A3D07_00300"/>
<evidence type="ECO:0000313" key="8">
    <source>
        <dbReference type="EMBL" id="OGD91844.1"/>
    </source>
</evidence>
<dbReference type="PANTHER" id="PTHR30008:SF0">
    <property type="entry name" value="EXODEOXYRIBONUCLEASE 7 LARGE SUBUNIT"/>
    <property type="match status" value="1"/>
</dbReference>
<dbReference type="PANTHER" id="PTHR30008">
    <property type="entry name" value="EXODEOXYRIBONUCLEASE 7 LARGE SUBUNIT"/>
    <property type="match status" value="1"/>
</dbReference>
<name>A0A1F5GJ42_9BACT</name>
<protein>
    <recommendedName>
        <fullName evidence="5">Exodeoxyribonuclease VII large subunit</fullName>
        <ecNumber evidence="5">3.1.11.6</ecNumber>
    </recommendedName>
</protein>
<evidence type="ECO:0000259" key="7">
    <source>
        <dbReference type="Pfam" id="PF13742"/>
    </source>
</evidence>
<feature type="domain" description="OB-fold nucleic acid binding" evidence="7">
    <location>
        <begin position="10"/>
        <end position="100"/>
    </location>
</feature>
<keyword evidence="2" id="KW-0540">Nuclease</keyword>
<dbReference type="GO" id="GO:0006308">
    <property type="term" value="P:DNA catabolic process"/>
    <property type="evidence" value="ECO:0007669"/>
    <property type="project" value="UniProtKB-UniRule"/>
</dbReference>
<dbReference type="Pfam" id="PF13742">
    <property type="entry name" value="tRNA_anti_2"/>
    <property type="match status" value="1"/>
</dbReference>
<evidence type="ECO:0000256" key="2">
    <source>
        <dbReference type="ARBA" id="ARBA00022722"/>
    </source>
</evidence>
<evidence type="ECO:0000256" key="5">
    <source>
        <dbReference type="NCBIfam" id="TIGR00237"/>
    </source>
</evidence>
<dbReference type="AlphaFoldDB" id="A0A1F5GJ42"/>
<sequence>MKVIEGKKIYSISEVNYFAKQTLEEMTFWVEGEISSFKKNPNWNFYYLDLKDESAVLPCIAEEFIVGSLKGEIAGQRILAYGNLSLYEPFGKYQFRISEVEAAGEGLLQRQLEELIKKLKNEGLFEKKHKKNIPKYPRKVCIVTSVGSDAYNDFVKHTTYKFPIIELYAADVRVQGIGAVSNLLKVLPKADKMGFDALVITRGGGSIEDLAAFNDETVARMIFSLKTPTVVAIGHEANESLSECVADVRASTPTDAANIIAFGYQSLVESLDQLGLRLKSNSAYYFSTNFQRLDHIFFKLTQTKNTFKDLPHIINSLKESLMRHEKLLVSASRTKLQELIKLLKKNFVLLTENKRQILENLNKSLALLSPQDTLTRGYSITT</sequence>
<keyword evidence="4" id="KW-0269">Exonuclease</keyword>
<comment type="caution">
    <text evidence="8">The sequence shown here is derived from an EMBL/GenBank/DDBJ whole genome shotgun (WGS) entry which is preliminary data.</text>
</comment>
<evidence type="ECO:0000259" key="6">
    <source>
        <dbReference type="Pfam" id="PF02601"/>
    </source>
</evidence>
<evidence type="ECO:0000256" key="1">
    <source>
        <dbReference type="ARBA" id="ARBA00022490"/>
    </source>
</evidence>
<dbReference type="GO" id="GO:0009318">
    <property type="term" value="C:exodeoxyribonuclease VII complex"/>
    <property type="evidence" value="ECO:0007669"/>
    <property type="project" value="UniProtKB-UniRule"/>
</dbReference>
<evidence type="ECO:0000256" key="4">
    <source>
        <dbReference type="ARBA" id="ARBA00022839"/>
    </source>
</evidence>
<dbReference type="EC" id="3.1.11.6" evidence="5"/>
<dbReference type="InterPro" id="IPR003753">
    <property type="entry name" value="Exonuc_VII_L"/>
</dbReference>
<accession>A0A1F5GJ42</accession>
<dbReference type="EMBL" id="MFBF01000009">
    <property type="protein sequence ID" value="OGD91844.1"/>
    <property type="molecule type" value="Genomic_DNA"/>
</dbReference>
<dbReference type="Pfam" id="PF02601">
    <property type="entry name" value="Exonuc_VII_L"/>
    <property type="match status" value="1"/>
</dbReference>
<proteinExistence type="inferred from homology"/>
<reference evidence="8 9" key="1">
    <citation type="journal article" date="2016" name="Nat. Commun.">
        <title>Thousands of microbial genomes shed light on interconnected biogeochemical processes in an aquifer system.</title>
        <authorList>
            <person name="Anantharaman K."/>
            <person name="Brown C.T."/>
            <person name="Hug L.A."/>
            <person name="Sharon I."/>
            <person name="Castelle C.J."/>
            <person name="Probst A.J."/>
            <person name="Thomas B.C."/>
            <person name="Singh A."/>
            <person name="Wilkins M.J."/>
            <person name="Karaoz U."/>
            <person name="Brodie E.L."/>
            <person name="Williams K.H."/>
            <person name="Hubbard S.S."/>
            <person name="Banfield J.F."/>
        </authorList>
    </citation>
    <scope>NUCLEOTIDE SEQUENCE [LARGE SCALE GENOMIC DNA]</scope>
</reference>
<evidence type="ECO:0000313" key="9">
    <source>
        <dbReference type="Proteomes" id="UP000177124"/>
    </source>
</evidence>
<dbReference type="GO" id="GO:0003676">
    <property type="term" value="F:nucleic acid binding"/>
    <property type="evidence" value="ECO:0007669"/>
    <property type="project" value="InterPro"/>
</dbReference>
<organism evidence="8 9">
    <name type="scientific">Candidatus Curtissbacteria bacterium RIFCSPHIGHO2_02_FULL_42_15</name>
    <dbReference type="NCBI Taxonomy" id="1797716"/>
    <lineage>
        <taxon>Bacteria</taxon>
        <taxon>Candidatus Curtissiibacteriota</taxon>
    </lineage>
</organism>
<evidence type="ECO:0000256" key="3">
    <source>
        <dbReference type="ARBA" id="ARBA00022801"/>
    </source>
</evidence>
<feature type="non-terminal residue" evidence="8">
    <location>
        <position position="382"/>
    </location>
</feature>
<dbReference type="Proteomes" id="UP000177124">
    <property type="component" value="Unassembled WGS sequence"/>
</dbReference>
<dbReference type="NCBIfam" id="TIGR00237">
    <property type="entry name" value="xseA"/>
    <property type="match status" value="1"/>
</dbReference>
<dbReference type="GO" id="GO:0008855">
    <property type="term" value="F:exodeoxyribonuclease VII activity"/>
    <property type="evidence" value="ECO:0007669"/>
    <property type="project" value="UniProtKB-UniRule"/>
</dbReference>